<dbReference type="Gene3D" id="3.40.50.410">
    <property type="entry name" value="von Willebrand factor, type A domain"/>
    <property type="match status" value="1"/>
</dbReference>
<feature type="transmembrane region" description="Helical" evidence="5">
    <location>
        <begin position="25"/>
        <end position="44"/>
    </location>
</feature>
<keyword evidence="2 5" id="KW-0812">Transmembrane</keyword>
<name>A0ABM7WTK1_9BACT</name>
<feature type="domain" description="VWFA" evidence="6">
    <location>
        <begin position="106"/>
        <end position="243"/>
    </location>
</feature>
<keyword evidence="1" id="KW-1003">Cell membrane</keyword>
<dbReference type="SMART" id="SM00327">
    <property type="entry name" value="VWA"/>
    <property type="match status" value="1"/>
</dbReference>
<evidence type="ECO:0000313" key="8">
    <source>
        <dbReference type="Proteomes" id="UP001162891"/>
    </source>
</evidence>
<reference evidence="8" key="1">
    <citation type="journal article" date="2022" name="Int. J. Syst. Evol. Microbiol.">
        <title>Anaeromyxobacter oryzae sp. nov., Anaeromyxobacter diazotrophicus sp. nov. and Anaeromyxobacter paludicola sp. nov., isolated from paddy soils.</title>
        <authorList>
            <person name="Itoh H."/>
            <person name="Xu Z."/>
            <person name="Mise K."/>
            <person name="Masuda Y."/>
            <person name="Ushijima N."/>
            <person name="Hayakawa C."/>
            <person name="Shiratori Y."/>
            <person name="Senoo K."/>
        </authorList>
    </citation>
    <scope>NUCLEOTIDE SEQUENCE [LARGE SCALE GENOMIC DNA]</scope>
    <source>
        <strain evidence="8">Red232</strain>
    </source>
</reference>
<dbReference type="Pfam" id="PF13519">
    <property type="entry name" value="VWA_2"/>
    <property type="match status" value="1"/>
</dbReference>
<dbReference type="PANTHER" id="PTHR22550">
    <property type="entry name" value="SPORE GERMINATION PROTEIN"/>
    <property type="match status" value="1"/>
</dbReference>
<keyword evidence="8" id="KW-1185">Reference proteome</keyword>
<proteinExistence type="predicted"/>
<dbReference type="Proteomes" id="UP001162891">
    <property type="component" value="Chromosome"/>
</dbReference>
<dbReference type="InterPro" id="IPR050768">
    <property type="entry name" value="UPF0353/GerABKA_families"/>
</dbReference>
<dbReference type="PROSITE" id="PS50234">
    <property type="entry name" value="VWFA"/>
    <property type="match status" value="1"/>
</dbReference>
<sequence>MTDVPAPALSFDVLGDAVRLADPSALRLLLAVAAVALLGTLALVRRRAALVRAAGALADRVAPGAGLARPAARLASSALGLALLAVALARPQCGTRTELARRWGVDVAIVLDASRSMQARDVKPDRLSRAKLEIADLLDRLAGDRVAIVTFAGASFVQCPLTSDYAAAKLFLRAVGPDAIPQQGTALADALLGARDVLTTSDRGARAKVVLLVSDGEDHEGGVDEAVQALADDGIRVFALAVGGREGAPIPIVDGVGNVTGWRKDRRGETIVTRLDEAGLQAIVAKGNGKLYDVEAPGRGIPALRAELDRMEKSELEGRVTVTWEDRYAVAAFPALLLLLAALLLPEARPAPREER</sequence>
<dbReference type="SUPFAM" id="SSF53300">
    <property type="entry name" value="vWA-like"/>
    <property type="match status" value="1"/>
</dbReference>
<dbReference type="InterPro" id="IPR002035">
    <property type="entry name" value="VWF_A"/>
</dbReference>
<evidence type="ECO:0000256" key="5">
    <source>
        <dbReference type="SAM" id="Phobius"/>
    </source>
</evidence>
<evidence type="ECO:0000256" key="3">
    <source>
        <dbReference type="ARBA" id="ARBA00022989"/>
    </source>
</evidence>
<protein>
    <recommendedName>
        <fullName evidence="6">VWFA domain-containing protein</fullName>
    </recommendedName>
</protein>
<evidence type="ECO:0000256" key="4">
    <source>
        <dbReference type="ARBA" id="ARBA00023136"/>
    </source>
</evidence>
<keyword evidence="4 5" id="KW-0472">Membrane</keyword>
<dbReference type="RefSeq" id="WP_248360414.1">
    <property type="nucleotide sequence ID" value="NZ_AP025591.1"/>
</dbReference>
<feature type="transmembrane region" description="Helical" evidence="5">
    <location>
        <begin position="328"/>
        <end position="346"/>
    </location>
</feature>
<gene>
    <name evidence="7" type="ORF">AMOR_17220</name>
</gene>
<keyword evidence="3 5" id="KW-1133">Transmembrane helix</keyword>
<organism evidence="7 8">
    <name type="scientific">Anaeromyxobacter oryzae</name>
    <dbReference type="NCBI Taxonomy" id="2918170"/>
    <lineage>
        <taxon>Bacteria</taxon>
        <taxon>Pseudomonadati</taxon>
        <taxon>Myxococcota</taxon>
        <taxon>Myxococcia</taxon>
        <taxon>Myxococcales</taxon>
        <taxon>Cystobacterineae</taxon>
        <taxon>Anaeromyxobacteraceae</taxon>
        <taxon>Anaeromyxobacter</taxon>
    </lineage>
</organism>
<evidence type="ECO:0000313" key="7">
    <source>
        <dbReference type="EMBL" id="BDG02726.1"/>
    </source>
</evidence>
<dbReference type="InterPro" id="IPR036465">
    <property type="entry name" value="vWFA_dom_sf"/>
</dbReference>
<dbReference type="EMBL" id="AP025591">
    <property type="protein sequence ID" value="BDG02726.1"/>
    <property type="molecule type" value="Genomic_DNA"/>
</dbReference>
<evidence type="ECO:0000256" key="1">
    <source>
        <dbReference type="ARBA" id="ARBA00022475"/>
    </source>
</evidence>
<evidence type="ECO:0000259" key="6">
    <source>
        <dbReference type="PROSITE" id="PS50234"/>
    </source>
</evidence>
<accession>A0ABM7WTK1</accession>
<evidence type="ECO:0000256" key="2">
    <source>
        <dbReference type="ARBA" id="ARBA00022692"/>
    </source>
</evidence>
<dbReference type="PANTHER" id="PTHR22550:SF5">
    <property type="entry name" value="LEUCINE ZIPPER PROTEIN 4"/>
    <property type="match status" value="1"/>
</dbReference>